<dbReference type="RefSeq" id="WP_216325246.1">
    <property type="nucleotide sequence ID" value="NZ_JAHKRT010000006.1"/>
</dbReference>
<evidence type="ECO:0000256" key="5">
    <source>
        <dbReference type="ARBA" id="ARBA00022500"/>
    </source>
</evidence>
<evidence type="ECO:0000256" key="7">
    <source>
        <dbReference type="ARBA" id="ARBA00022779"/>
    </source>
</evidence>
<evidence type="ECO:0000256" key="1">
    <source>
        <dbReference type="ARBA" id="ARBA00002254"/>
    </source>
</evidence>
<keyword evidence="5 10" id="KW-0145">Chemotaxis</keyword>
<keyword evidence="4" id="KW-1003">Cell membrane</keyword>
<accession>A0ABS6BK43</accession>
<protein>
    <recommendedName>
        <fullName evidence="10">Flagellar protein FliL</fullName>
    </recommendedName>
</protein>
<comment type="similarity">
    <text evidence="3 10">Belongs to the FliL family.</text>
</comment>
<evidence type="ECO:0000256" key="6">
    <source>
        <dbReference type="ARBA" id="ARBA00022692"/>
    </source>
</evidence>
<comment type="caution">
    <text evidence="11">The sequence shown here is derived from an EMBL/GenBank/DDBJ whole genome shotgun (WGS) entry which is preliminary data.</text>
</comment>
<dbReference type="Pfam" id="PF03748">
    <property type="entry name" value="FliL"/>
    <property type="match status" value="1"/>
</dbReference>
<evidence type="ECO:0000256" key="4">
    <source>
        <dbReference type="ARBA" id="ARBA00022475"/>
    </source>
</evidence>
<keyword evidence="6 10" id="KW-0812">Transmembrane</keyword>
<dbReference type="PANTHER" id="PTHR35091:SF2">
    <property type="entry name" value="FLAGELLAR PROTEIN FLIL"/>
    <property type="match status" value="1"/>
</dbReference>
<sequence length="176" mass="18530">MSSDVIINVAAEDEAPAQATQPKKKKLIIIALAVVAVLIAAGAGAYVMLGGKKADTEHGAEAPAAEGGHGKEGASADAYVEAPTMLVNLRTADGEARFLKMRFIVVATDAKKAADLKAKLPAVLDALQPFLRELRPEDLNGSAALFRVKEEMMVRATEALGPGMVRDILIQDLVQQ</sequence>
<proteinExistence type="inferred from homology"/>
<evidence type="ECO:0000256" key="10">
    <source>
        <dbReference type="RuleBase" id="RU364125"/>
    </source>
</evidence>
<evidence type="ECO:0000313" key="12">
    <source>
        <dbReference type="Proteomes" id="UP000776276"/>
    </source>
</evidence>
<comment type="subcellular location">
    <subcellularLocation>
        <location evidence="10">Cell inner membrane</location>
    </subcellularLocation>
    <subcellularLocation>
        <location evidence="2">Cell membrane</location>
        <topology evidence="2">Single-pass membrane protein</topology>
    </subcellularLocation>
</comment>
<keyword evidence="11" id="KW-0282">Flagellum</keyword>
<comment type="function">
    <text evidence="1 10">Controls the rotational direction of flagella during chemotaxis.</text>
</comment>
<keyword evidence="12" id="KW-1185">Reference proteome</keyword>
<dbReference type="EMBL" id="JAHKRT010000006">
    <property type="protein sequence ID" value="MBU3078659.1"/>
    <property type="molecule type" value="Genomic_DNA"/>
</dbReference>
<keyword evidence="8 10" id="KW-1133">Transmembrane helix</keyword>
<feature type="transmembrane region" description="Helical" evidence="10">
    <location>
        <begin position="27"/>
        <end position="49"/>
    </location>
</feature>
<evidence type="ECO:0000256" key="8">
    <source>
        <dbReference type="ARBA" id="ARBA00022989"/>
    </source>
</evidence>
<keyword evidence="11" id="KW-0969">Cilium</keyword>
<reference evidence="11 12" key="1">
    <citation type="submission" date="2021-06" db="EMBL/GenBank/DDBJ databases">
        <title>Sphingomonas sp. XMGL2, whole genome shotgun sequencing project.</title>
        <authorList>
            <person name="Zhao G."/>
            <person name="Shen L."/>
        </authorList>
    </citation>
    <scope>NUCLEOTIDE SEQUENCE [LARGE SCALE GENOMIC DNA]</scope>
    <source>
        <strain evidence="11 12">XMGL2</strain>
    </source>
</reference>
<dbReference type="Proteomes" id="UP000776276">
    <property type="component" value="Unassembled WGS sequence"/>
</dbReference>
<keyword evidence="7 10" id="KW-0283">Flagellar rotation</keyword>
<dbReference type="InterPro" id="IPR005503">
    <property type="entry name" value="FliL"/>
</dbReference>
<keyword evidence="11" id="KW-0966">Cell projection</keyword>
<organism evidence="11 12">
    <name type="scientific">Sphingomonas quercus</name>
    <dbReference type="NCBI Taxonomy" id="2842451"/>
    <lineage>
        <taxon>Bacteria</taxon>
        <taxon>Pseudomonadati</taxon>
        <taxon>Pseudomonadota</taxon>
        <taxon>Alphaproteobacteria</taxon>
        <taxon>Sphingomonadales</taxon>
        <taxon>Sphingomonadaceae</taxon>
        <taxon>Sphingomonas</taxon>
    </lineage>
</organism>
<evidence type="ECO:0000256" key="3">
    <source>
        <dbReference type="ARBA" id="ARBA00008281"/>
    </source>
</evidence>
<keyword evidence="10" id="KW-0997">Cell inner membrane</keyword>
<evidence type="ECO:0000256" key="9">
    <source>
        <dbReference type="ARBA" id="ARBA00023136"/>
    </source>
</evidence>
<evidence type="ECO:0000256" key="2">
    <source>
        <dbReference type="ARBA" id="ARBA00004162"/>
    </source>
</evidence>
<evidence type="ECO:0000313" key="11">
    <source>
        <dbReference type="EMBL" id="MBU3078659.1"/>
    </source>
</evidence>
<name>A0ABS6BK43_9SPHN</name>
<keyword evidence="9 10" id="KW-0472">Membrane</keyword>
<gene>
    <name evidence="11" type="ORF">KOF26_12355</name>
</gene>
<dbReference type="PANTHER" id="PTHR35091">
    <property type="entry name" value="FLAGELLAR PROTEIN FLIL"/>
    <property type="match status" value="1"/>
</dbReference>